<sequence>SERSTEAEHSSVSPKKFTSALEREMRVSRQDFKPSDFDFGEATLDQDRREVERSISAWPSVRPKPILVKKEDEDTVGALTYAAATSQAIVSIGDKIARISGHTWRKMINKLLRSYRLSQEALKRTQAAHEKRDLTQRAKYLKDQLPPFGIFRKETLTQIGSKSFFGGAGVTGPLESHVHNFGEYPAGT</sequence>
<evidence type="ECO:0000313" key="1">
    <source>
        <dbReference type="EMBL" id="KAA6380105.1"/>
    </source>
</evidence>
<evidence type="ECO:0000313" key="2">
    <source>
        <dbReference type="Proteomes" id="UP000324800"/>
    </source>
</evidence>
<dbReference type="EMBL" id="SNRW01008093">
    <property type="protein sequence ID" value="KAA6380105.1"/>
    <property type="molecule type" value="Genomic_DNA"/>
</dbReference>
<dbReference type="Proteomes" id="UP000324800">
    <property type="component" value="Unassembled WGS sequence"/>
</dbReference>
<dbReference type="AlphaFoldDB" id="A0A5J4VCE9"/>
<protein>
    <submittedName>
        <fullName evidence="1">Uncharacterized protein</fullName>
    </submittedName>
</protein>
<name>A0A5J4VCE9_9EUKA</name>
<proteinExistence type="predicted"/>
<feature type="non-terminal residue" evidence="1">
    <location>
        <position position="1"/>
    </location>
</feature>
<reference evidence="1 2" key="1">
    <citation type="submission" date="2019-03" db="EMBL/GenBank/DDBJ databases">
        <title>Single cell metagenomics reveals metabolic interactions within the superorganism composed of flagellate Streblomastix strix and complex community of Bacteroidetes bacteria on its surface.</title>
        <authorList>
            <person name="Treitli S.C."/>
            <person name="Kolisko M."/>
            <person name="Husnik F."/>
            <person name="Keeling P."/>
            <person name="Hampl V."/>
        </authorList>
    </citation>
    <scope>NUCLEOTIDE SEQUENCE [LARGE SCALE GENOMIC DNA]</scope>
    <source>
        <strain evidence="1">ST1C</strain>
    </source>
</reference>
<accession>A0A5J4VCE9</accession>
<comment type="caution">
    <text evidence="1">The sequence shown here is derived from an EMBL/GenBank/DDBJ whole genome shotgun (WGS) entry which is preliminary data.</text>
</comment>
<gene>
    <name evidence="1" type="ORF">EZS28_024365</name>
</gene>
<organism evidence="1 2">
    <name type="scientific">Streblomastix strix</name>
    <dbReference type="NCBI Taxonomy" id="222440"/>
    <lineage>
        <taxon>Eukaryota</taxon>
        <taxon>Metamonada</taxon>
        <taxon>Preaxostyla</taxon>
        <taxon>Oxymonadida</taxon>
        <taxon>Streblomastigidae</taxon>
        <taxon>Streblomastix</taxon>
    </lineage>
</organism>